<feature type="compositionally biased region" description="Basic and acidic residues" evidence="4">
    <location>
        <begin position="568"/>
        <end position="586"/>
    </location>
</feature>
<evidence type="ECO:0000259" key="6">
    <source>
        <dbReference type="PROSITE" id="PS51783"/>
    </source>
</evidence>
<dbReference type="PROSITE" id="PS50294">
    <property type="entry name" value="WD_REPEATS_REGION"/>
    <property type="match status" value="1"/>
</dbReference>
<dbReference type="GO" id="GO:0016020">
    <property type="term" value="C:membrane"/>
    <property type="evidence" value="ECO:0007669"/>
    <property type="project" value="TreeGrafter"/>
</dbReference>
<dbReference type="InterPro" id="IPR046851">
    <property type="entry name" value="NBCH_WD40"/>
</dbReference>
<evidence type="ECO:0000259" key="5">
    <source>
        <dbReference type="PROSITE" id="PS50197"/>
    </source>
</evidence>
<keyword evidence="1 3" id="KW-0853">WD repeat</keyword>
<feature type="region of interest" description="Disordered" evidence="4">
    <location>
        <begin position="1384"/>
        <end position="1412"/>
    </location>
</feature>
<dbReference type="InterPro" id="IPR011993">
    <property type="entry name" value="PH-like_dom_sf"/>
</dbReference>
<dbReference type="CDD" id="cd01201">
    <property type="entry name" value="PH_BEACH"/>
    <property type="match status" value="1"/>
</dbReference>
<reference evidence="7" key="1">
    <citation type="submission" date="2021-01" db="EMBL/GenBank/DDBJ databases">
        <authorList>
            <person name="Corre E."/>
            <person name="Pelletier E."/>
            <person name="Niang G."/>
            <person name="Scheremetjew M."/>
            <person name="Finn R."/>
            <person name="Kale V."/>
            <person name="Holt S."/>
            <person name="Cochrane G."/>
            <person name="Meng A."/>
            <person name="Brown T."/>
            <person name="Cohen L."/>
        </authorList>
    </citation>
    <scope>NUCLEOTIDE SEQUENCE</scope>
    <source>
        <strain evidence="7">Isolate 1302-5</strain>
    </source>
</reference>
<dbReference type="SUPFAM" id="SSF50729">
    <property type="entry name" value="PH domain-like"/>
    <property type="match status" value="1"/>
</dbReference>
<feature type="domain" description="BEACH-type PH" evidence="6">
    <location>
        <begin position="1444"/>
        <end position="1561"/>
    </location>
</feature>
<feature type="compositionally biased region" description="Polar residues" evidence="4">
    <location>
        <begin position="1496"/>
        <end position="1505"/>
    </location>
</feature>
<evidence type="ECO:0000256" key="2">
    <source>
        <dbReference type="ARBA" id="ARBA00022737"/>
    </source>
</evidence>
<dbReference type="GO" id="GO:0019901">
    <property type="term" value="F:protein kinase binding"/>
    <property type="evidence" value="ECO:0007669"/>
    <property type="project" value="TreeGrafter"/>
</dbReference>
<dbReference type="InterPro" id="IPR036372">
    <property type="entry name" value="BEACH_dom_sf"/>
</dbReference>
<feature type="repeat" description="WD" evidence="3">
    <location>
        <begin position="2119"/>
        <end position="2160"/>
    </location>
</feature>
<evidence type="ECO:0008006" key="8">
    <source>
        <dbReference type="Google" id="ProtNLM"/>
    </source>
</evidence>
<dbReference type="InterPro" id="IPR000409">
    <property type="entry name" value="BEACH_dom"/>
</dbReference>
<feature type="region of interest" description="Disordered" evidence="4">
    <location>
        <begin position="568"/>
        <end position="617"/>
    </location>
</feature>
<dbReference type="EMBL" id="HBKQ01058971">
    <property type="protein sequence ID" value="CAE2285789.1"/>
    <property type="molecule type" value="Transcribed_RNA"/>
</dbReference>
<dbReference type="GO" id="GO:0005829">
    <property type="term" value="C:cytosol"/>
    <property type="evidence" value="ECO:0007669"/>
    <property type="project" value="TreeGrafter"/>
</dbReference>
<sequence length="2320" mass="255394">MATPVAGRSFFHQEEDCRGLVIPTLISLLAAFLRDHGDNTREMLRCGGVEIVEECLLRNKALFSGDSGAEGRAKGGSAVQHPPKLSVTSSLRASPQISHELVDAISELRLAVSSNLALETKVFSRLLFNVPLWFGGVVDSPGAALHASLLPALSSAAKSSPNKVRECVGVREVIVTANEYASVGTEVEAQTELFDRSYKSGLTPDTPLTSAERRHVVDVLLGIVVTVLMPKTAAEHLSPLLHSISFNLDAEWEAATAEGKGGRYNAPKTGTRKERYLATTKACTVLLFLIQSRPAVPQLYKGFVECLSTEDGAASWILCCMVNSFDDFVRSLGVRCLTSFLEAVSPSTPVPTMPLVEEASAGASGAGGDNDSVSISQSQMNVAKRFTKTVQNVGSGLGVIGSTSTVLSNILIPKKINKSIIYKLLWHLLKCHRERLGDLSHASLTSLLVDDAPPSPYSSQKSSSAMLAGIVVPDNALPGGYRLHTEWASLPTTEIGIDSSQNIRNTYATSSIMRLLRFLPKELKERWMFDLLALIRVSKASVQSMLRSNDWQPTLFHLVSEIVEEIGSDKGKNEDGGVASDTERENGAISGAVNGASSSEDEKQEGGRGSNRGELGALVGKSEDDRLTSLVLSAEISSVGARFDLSLKLYSTLLGHSFRQGGDKAFQAIEQAASLQRVCVNGHEVFSVLLSHLLAELTENGTVADIEALAPTGSGQPIERNRALKQSARIVTRSILSDGAEGMDMASAVKQWRCLRHLCAITVAVVTTSGFGVADLFDYANQSSSAIDESSGGLHGIRLPDGPVPGIGASQAYVEAPFNVHEADKSPEMQRNQRENYRPVCVVLSSQLLSLLDAFIFPDTLDASLPTSQLHGLALVRSTEPRLGQAQGPLLASLLRLSLVLLSHLEPSSVKFLQCCSRLRCFLHWTLELIRESIAEGGYSAAFHDLTAPLDRMVLAVVLQCHRALSRCSAVLMEIESSPVDKYFPNADVRQKNYRRLFRATLELREVVLAAYRGRNEVLRAALSLQAYEALQAGLEETSSSGKSSGGKSTRSSLRHTGSDESPTKGRRISSSKAKGSSIKDRGSSHRGSSSKEASLRAFLANVWVTRFHDVDMIGGIAVPEQVSRGQVYRNRTASDRGLLAVEELATESKRIILDYTRALNAPFEAYCEDQRLWAETDAVRDLEYEGDLAVKRLAGKYRSDLQDISRLENLRSKAAGHRWIATERKIVELGDECEHWILANFTDKLHRRILLVRNREFDAHEEASYELMLGKEREKAKKEREERLRRRKEESELAASLNRASKGLVPYKEPDMLDGEEEAPQPDVSGDKQIGPNAMIRRASARAMPGIVPFSDLMASMADLGDDLDDITLEPEDDALSYIMEEDEMQDSEASSGQQATADTEQSDSAFGADWDQVEPIDDDIHEMDSVKVEDQDAWARAFLWSEGEHVVQRFDSVVLVTLQTVTDGELLLTTHGLYFHATGDEISVMTKEKKSSTSEDGQCSSTSEQRDRRWRLSRLTEVHGRRYMLRAQAAELFFADTRELFINFNGGTSERDKFYAKLRSHCKVPMLCSPKALVPRTVFKNTHLTSLWQKRKISNFEYIMALNHMAGRTFNDITQYPVFPWVLADYTSETLDLNDSRTFRDLTKPVGALNPDRLAALIERYNNLDGFPEEEKFLYGSHYSSPGVVLHYLIRQEPFTTMAIELQSGRFDCPDRLFFDIGGCWRSCLTSTSDVKELTPEFFTCPEFFLNTNNFPLGKTQSEIEISNVKLPPWAKGSPYEFVRLHRLALESEYVSKNLNHWVDVIFGYKQRGPEAAAAHNIFHYLSYEGSVDLDKITDEVDRKATESHIQNFGQTPSQLLVKMPHPERLPAEECWKPLINELSRLKSLRCHTPPRQYGSHGAVLSINVLTESIIVIYADLSVATYRWSPYRSGSMPFTFKAQVIRKLGCHNMSSLTLPSSHATDELPLGNQDTLVDANGVVAAGSWSFGLTLGGSMKYMQMKRRVALGKRRYKEIPQSTLDASAMLLSCGYWDNAIKAHTVEGLKLKCSESGGHSGAINCMSVGDEGGLMITGGHDATCRVWTVDWHDMAIALTDGYVQTALGANGRGSKEKNLNCCHILWGHDSPITCLSFSSDLDIVVSGAVNGIVCVHSVRRGKFVRKIDTSDFFLGNSSANPGRSHKTIVRKLALNDHGTFVAHLEDGMLQCYTINSVKLCCADAGEKLNAMEICSGGEMLVTGGESCHVVIRTVGDLMVRCVLDLSSHGPIRCIKLTPDNLNPAPQFMYIGTDDGRVTIVDRDLKRKKKSLEPLDEEDEGLTYLEG</sequence>
<dbReference type="Pfam" id="PF02138">
    <property type="entry name" value="Beach"/>
    <property type="match status" value="1"/>
</dbReference>
<dbReference type="Pfam" id="PF14844">
    <property type="entry name" value="PH_BEACH"/>
    <property type="match status" value="1"/>
</dbReference>
<dbReference type="PANTHER" id="PTHR13743">
    <property type="entry name" value="BEIGE/BEACH-RELATED"/>
    <property type="match status" value="1"/>
</dbReference>
<feature type="compositionally biased region" description="Basic and acidic residues" evidence="4">
    <location>
        <begin position="1277"/>
        <end position="1292"/>
    </location>
</feature>
<dbReference type="InterPro" id="IPR023362">
    <property type="entry name" value="PH-BEACH_dom"/>
</dbReference>
<dbReference type="InterPro" id="IPR036322">
    <property type="entry name" value="WD40_repeat_dom_sf"/>
</dbReference>
<dbReference type="Gene3D" id="1.10.1540.10">
    <property type="entry name" value="BEACH domain"/>
    <property type="match status" value="1"/>
</dbReference>
<dbReference type="PROSITE" id="PS50197">
    <property type="entry name" value="BEACH"/>
    <property type="match status" value="1"/>
</dbReference>
<dbReference type="Gene3D" id="2.130.10.10">
    <property type="entry name" value="YVTN repeat-like/Quinoprotein amine dehydrogenase"/>
    <property type="match status" value="1"/>
</dbReference>
<dbReference type="CDD" id="cd06071">
    <property type="entry name" value="Beach"/>
    <property type="match status" value="1"/>
</dbReference>
<dbReference type="PROSITE" id="PS51783">
    <property type="entry name" value="PH_BEACH"/>
    <property type="match status" value="1"/>
</dbReference>
<dbReference type="GO" id="GO:0008104">
    <property type="term" value="P:intracellular protein localization"/>
    <property type="evidence" value="ECO:0007669"/>
    <property type="project" value="TreeGrafter"/>
</dbReference>
<organism evidence="7">
    <name type="scientific">Odontella aurita</name>
    <dbReference type="NCBI Taxonomy" id="265563"/>
    <lineage>
        <taxon>Eukaryota</taxon>
        <taxon>Sar</taxon>
        <taxon>Stramenopiles</taxon>
        <taxon>Ochrophyta</taxon>
        <taxon>Bacillariophyta</taxon>
        <taxon>Mediophyceae</taxon>
        <taxon>Biddulphiophycidae</taxon>
        <taxon>Eupodiscales</taxon>
        <taxon>Odontellaceae</taxon>
        <taxon>Odontella</taxon>
    </lineage>
</organism>
<proteinExistence type="predicted"/>
<feature type="compositionally biased region" description="Low complexity" evidence="4">
    <location>
        <begin position="1036"/>
        <end position="1052"/>
    </location>
</feature>
<gene>
    <name evidence="7" type="ORF">OAUR00152_LOCUS40286</name>
</gene>
<dbReference type="Pfam" id="PF20426">
    <property type="entry name" value="NBCH_WD40"/>
    <property type="match status" value="1"/>
</dbReference>
<dbReference type="SUPFAM" id="SSF50978">
    <property type="entry name" value="WD40 repeat-like"/>
    <property type="match status" value="1"/>
</dbReference>
<dbReference type="InterPro" id="IPR050865">
    <property type="entry name" value="BEACH_Domain"/>
</dbReference>
<dbReference type="PANTHER" id="PTHR13743:SF112">
    <property type="entry name" value="BEACH DOMAIN-CONTAINING PROTEIN"/>
    <property type="match status" value="1"/>
</dbReference>
<evidence type="ECO:0000256" key="4">
    <source>
        <dbReference type="SAM" id="MobiDB-lite"/>
    </source>
</evidence>
<dbReference type="InterPro" id="IPR001680">
    <property type="entry name" value="WD40_rpt"/>
</dbReference>
<feature type="region of interest" description="Disordered" evidence="4">
    <location>
        <begin position="1277"/>
        <end position="1331"/>
    </location>
</feature>
<dbReference type="Gene3D" id="2.30.29.30">
    <property type="entry name" value="Pleckstrin-homology domain (PH domain)/Phosphotyrosine-binding domain (PTB)"/>
    <property type="match status" value="1"/>
</dbReference>
<feature type="region of interest" description="Disordered" evidence="4">
    <location>
        <begin position="1036"/>
        <end position="1090"/>
    </location>
</feature>
<dbReference type="SUPFAM" id="SSF81837">
    <property type="entry name" value="BEACH domain"/>
    <property type="match status" value="1"/>
</dbReference>
<name>A0A7S4NG05_9STRA</name>
<evidence type="ECO:0000313" key="7">
    <source>
        <dbReference type="EMBL" id="CAE2285789.1"/>
    </source>
</evidence>
<feature type="repeat" description="WD" evidence="3">
    <location>
        <begin position="2050"/>
        <end position="2084"/>
    </location>
</feature>
<dbReference type="FunFam" id="1.10.1540.10:FF:000001">
    <property type="entry name" value="neurobeachin isoform X1"/>
    <property type="match status" value="1"/>
</dbReference>
<dbReference type="InterPro" id="IPR015943">
    <property type="entry name" value="WD40/YVTN_repeat-like_dom_sf"/>
</dbReference>
<feature type="compositionally biased region" description="Polar residues" evidence="4">
    <location>
        <begin position="1389"/>
        <end position="1406"/>
    </location>
</feature>
<feature type="region of interest" description="Disordered" evidence="4">
    <location>
        <begin position="1488"/>
        <end position="1507"/>
    </location>
</feature>
<feature type="domain" description="BEACH" evidence="5">
    <location>
        <begin position="1575"/>
        <end position="1867"/>
    </location>
</feature>
<dbReference type="PROSITE" id="PS50082">
    <property type="entry name" value="WD_REPEATS_2"/>
    <property type="match status" value="2"/>
</dbReference>
<dbReference type="SMART" id="SM01026">
    <property type="entry name" value="Beach"/>
    <property type="match status" value="1"/>
</dbReference>
<keyword evidence="2" id="KW-0677">Repeat</keyword>
<evidence type="ECO:0000256" key="1">
    <source>
        <dbReference type="ARBA" id="ARBA00022574"/>
    </source>
</evidence>
<evidence type="ECO:0000256" key="3">
    <source>
        <dbReference type="PROSITE-ProRule" id="PRU00221"/>
    </source>
</evidence>
<accession>A0A7S4NG05</accession>
<dbReference type="SMART" id="SM00320">
    <property type="entry name" value="WD40"/>
    <property type="match status" value="4"/>
</dbReference>
<protein>
    <recommendedName>
        <fullName evidence="8">BEACH domain-containing protein</fullName>
    </recommendedName>
</protein>